<keyword evidence="1" id="KW-0547">Nucleotide-binding</keyword>
<proteinExistence type="inferred from homology"/>
<dbReference type="GO" id="GO:0006310">
    <property type="term" value="P:DNA recombination"/>
    <property type="evidence" value="ECO:0007669"/>
    <property type="project" value="InterPro"/>
</dbReference>
<dbReference type="InterPro" id="IPR006344">
    <property type="entry name" value="RecD"/>
</dbReference>
<organism evidence="4">
    <name type="scientific">mine drainage metagenome</name>
    <dbReference type="NCBI Taxonomy" id="410659"/>
    <lineage>
        <taxon>unclassified sequences</taxon>
        <taxon>metagenomes</taxon>
        <taxon>ecological metagenomes</taxon>
    </lineage>
</organism>
<dbReference type="InterPro" id="IPR027785">
    <property type="entry name" value="UvrD-like_helicase_C"/>
</dbReference>
<evidence type="ECO:0000259" key="3">
    <source>
        <dbReference type="SMART" id="SM00382"/>
    </source>
</evidence>
<dbReference type="PANTHER" id="PTHR43788">
    <property type="entry name" value="DNA2/NAM7 HELICASE FAMILY MEMBER"/>
    <property type="match status" value="1"/>
</dbReference>
<evidence type="ECO:0000256" key="2">
    <source>
        <dbReference type="ARBA" id="ARBA00022840"/>
    </source>
</evidence>
<comment type="caution">
    <text evidence="4">The sequence shown here is derived from an EMBL/GenBank/DDBJ whole genome shotgun (WGS) entry which is preliminary data.</text>
</comment>
<dbReference type="SMART" id="SM00382">
    <property type="entry name" value="AAA"/>
    <property type="match status" value="1"/>
</dbReference>
<dbReference type="Gene3D" id="2.30.30.940">
    <property type="match status" value="1"/>
</dbReference>
<dbReference type="PANTHER" id="PTHR43788:SF6">
    <property type="entry name" value="DNA HELICASE B"/>
    <property type="match status" value="1"/>
</dbReference>
<dbReference type="InterPro" id="IPR027417">
    <property type="entry name" value="P-loop_NTPase"/>
</dbReference>
<accession>A0A1J5Q2B0</accession>
<name>A0A1J5Q2B0_9ZZZZ</name>
<feature type="domain" description="AAA+ ATPase" evidence="3">
    <location>
        <begin position="102"/>
        <end position="479"/>
    </location>
</feature>
<reference evidence="4" key="1">
    <citation type="submission" date="2016-10" db="EMBL/GenBank/DDBJ databases">
        <title>Sequence of Gallionella enrichment culture.</title>
        <authorList>
            <person name="Poehlein A."/>
            <person name="Muehling M."/>
            <person name="Daniel R."/>
        </authorList>
    </citation>
    <scope>NUCLEOTIDE SEQUENCE</scope>
</reference>
<evidence type="ECO:0000313" key="4">
    <source>
        <dbReference type="EMBL" id="OIQ71611.1"/>
    </source>
</evidence>
<dbReference type="SUPFAM" id="SSF52540">
    <property type="entry name" value="P-loop containing nucleoside triphosphate hydrolases"/>
    <property type="match status" value="2"/>
</dbReference>
<protein>
    <submittedName>
        <fullName evidence="4">RecBCD enzyme subunit RecD</fullName>
        <ecNumber evidence="4">3.1.11.5</ecNumber>
    </submittedName>
</protein>
<dbReference type="Gene3D" id="3.40.50.300">
    <property type="entry name" value="P-loop containing nucleotide triphosphate hydrolases"/>
    <property type="match status" value="3"/>
</dbReference>
<dbReference type="EC" id="3.1.11.5" evidence="4"/>
<dbReference type="GO" id="GO:0017116">
    <property type="term" value="F:single-stranded DNA helicase activity"/>
    <property type="evidence" value="ECO:0007669"/>
    <property type="project" value="TreeGrafter"/>
</dbReference>
<keyword evidence="2" id="KW-0067">ATP-binding</keyword>
<dbReference type="Pfam" id="PF13245">
    <property type="entry name" value="AAA_19"/>
    <property type="match status" value="1"/>
</dbReference>
<dbReference type="GO" id="GO:0009338">
    <property type="term" value="C:exodeoxyribonuclease V complex"/>
    <property type="evidence" value="ECO:0007669"/>
    <property type="project" value="InterPro"/>
</dbReference>
<dbReference type="HAMAP" id="MF_01487">
    <property type="entry name" value="RecD"/>
    <property type="match status" value="1"/>
</dbReference>
<dbReference type="InterPro" id="IPR050534">
    <property type="entry name" value="Coronavir_polyprotein_1ab"/>
</dbReference>
<dbReference type="NCBIfam" id="TIGR01447">
    <property type="entry name" value="recD"/>
    <property type="match status" value="1"/>
</dbReference>
<dbReference type="GO" id="GO:0005524">
    <property type="term" value="F:ATP binding"/>
    <property type="evidence" value="ECO:0007669"/>
    <property type="project" value="UniProtKB-KW"/>
</dbReference>
<sequence length="580" mass="61808">MAALPADLDAWIASLRSCDAVRVDGATADRGEPLLLSGGRLYLRRYWRYERRVAAQVALRVAQPVAVDETRVRTWLDRLFPEAGQQAGAVDWQKVACAIAVTGRLSVITGGPGTGKTHTAARLLALLFAIAAEPERLRVALAAPTGKAAARLKQSIDAALGEVQGQMGEASAFGDLSARIGAARTLHALLGARPDTRRFRHGAAHPLDIDVLIVDEASMVHLEMMAELLDALPADARVILLGDKDQLASVEAGAVLGELCANAEEGRYRHETIAAVARMAGQHIPGKLAEPRGPALAQHVVMLRESRRFGGEIGRLALAVNAGDAGTAESLLTAAAGPGVFWMQQAQPQAVVELAAQGRAGASRGYGDYLAAIRQRPSAASIEEQHHWIRGVLRVFDRFRVLCAVREGPWGVRDLNRAMAQRLDDMGLLSARGEWYEGRPVIVTRNDPDLGVFNGDIGIALKASPRDASLRVFFTDGPAIRSVGASRLADVETAFAMTVHKAQGSEFDHTTLVLPGDSSAITRELIYTGITRARSALTLVTAQPAALTEGISRVTHRSSGLLEWLEESGLANGDGGKEAP</sequence>
<keyword evidence="4" id="KW-0378">Hydrolase</keyword>
<dbReference type="GO" id="GO:0008854">
    <property type="term" value="F:exodeoxyribonuclease V activity"/>
    <property type="evidence" value="ECO:0007669"/>
    <property type="project" value="UniProtKB-EC"/>
</dbReference>
<dbReference type="AlphaFoldDB" id="A0A1J5Q2B0"/>
<dbReference type="CDD" id="cd18809">
    <property type="entry name" value="SF1_C_RecD"/>
    <property type="match status" value="1"/>
</dbReference>
<evidence type="ECO:0000256" key="1">
    <source>
        <dbReference type="ARBA" id="ARBA00022741"/>
    </source>
</evidence>
<dbReference type="CDD" id="cd17933">
    <property type="entry name" value="DEXSc_RecD-like"/>
    <property type="match status" value="1"/>
</dbReference>
<dbReference type="EMBL" id="MLJW01003647">
    <property type="protein sequence ID" value="OIQ71611.1"/>
    <property type="molecule type" value="Genomic_DNA"/>
</dbReference>
<dbReference type="InterPro" id="IPR003593">
    <property type="entry name" value="AAA+_ATPase"/>
</dbReference>
<dbReference type="Pfam" id="PF13538">
    <property type="entry name" value="UvrD_C_2"/>
    <property type="match status" value="1"/>
</dbReference>
<dbReference type="GO" id="GO:0006302">
    <property type="term" value="P:double-strand break repair"/>
    <property type="evidence" value="ECO:0007669"/>
    <property type="project" value="InterPro"/>
</dbReference>
<gene>
    <name evidence="4" type="primary">recD_2</name>
    <name evidence="4" type="ORF">GALL_467690</name>
</gene>